<dbReference type="RefSeq" id="WP_219763866.1">
    <property type="nucleotide sequence ID" value="NZ_JAHYBZ010000005.1"/>
</dbReference>
<dbReference type="InterPro" id="IPR028082">
    <property type="entry name" value="Peripla_BP_I"/>
</dbReference>
<evidence type="ECO:0000313" key="6">
    <source>
        <dbReference type="Proteomes" id="UP001196565"/>
    </source>
</evidence>
<evidence type="ECO:0000259" key="4">
    <source>
        <dbReference type="PROSITE" id="PS50932"/>
    </source>
</evidence>
<dbReference type="GO" id="GO:0003677">
    <property type="term" value="F:DNA binding"/>
    <property type="evidence" value="ECO:0007669"/>
    <property type="project" value="UniProtKB-KW"/>
</dbReference>
<dbReference type="InterPro" id="IPR010982">
    <property type="entry name" value="Lambda_DNA-bd_dom_sf"/>
</dbReference>
<dbReference type="PROSITE" id="PS00356">
    <property type="entry name" value="HTH_LACI_1"/>
    <property type="match status" value="1"/>
</dbReference>
<evidence type="ECO:0000256" key="3">
    <source>
        <dbReference type="ARBA" id="ARBA00023163"/>
    </source>
</evidence>
<dbReference type="PANTHER" id="PTHR30146:SF138">
    <property type="entry name" value="TRANSCRIPTIONAL REGULATORY PROTEIN"/>
    <property type="match status" value="1"/>
</dbReference>
<sequence length="348" mass="37330">MCATMTSHATLGRRITIRDVAAAAGVSIGTVSRAMSGHPGILPATREAVLAAVQHLGYVPDGAAQSLRLRQTRVIGCAVPLASHPVFTAMIAGAEERLREAGYTMVLANTADRPEREVELLRFFQQRKVDGLIMTLGREDDPALARALQGLRFPVVLFERIAEGGFDSVLTDQAGGCFEATSHLLRLGHRRIALVASGLSNWPGRERKQGFFRAYAVNGVDAAPAMLHTMESPGDFTVDNALALLEQPCRPTAIIIGAQELISLLHAVRHRRLSIPADLSVISMGDSDFAALIAPGISALRWDGREEGRVAADILVERIAGDEAPSRRIVLPTRLVMRASCSGPALVQ</sequence>
<dbReference type="EMBL" id="JAHYBZ010000005">
    <property type="protein sequence ID" value="MBW6399253.1"/>
    <property type="molecule type" value="Genomic_DNA"/>
</dbReference>
<keyword evidence="1" id="KW-0805">Transcription regulation</keyword>
<gene>
    <name evidence="5" type="ORF">KPL78_15430</name>
</gene>
<dbReference type="Gene3D" id="1.10.260.40">
    <property type="entry name" value="lambda repressor-like DNA-binding domains"/>
    <property type="match status" value="1"/>
</dbReference>
<evidence type="ECO:0000256" key="1">
    <source>
        <dbReference type="ARBA" id="ARBA00023015"/>
    </source>
</evidence>
<dbReference type="Gene3D" id="3.40.50.2300">
    <property type="match status" value="2"/>
</dbReference>
<organism evidence="5 6">
    <name type="scientific">Roseomonas alba</name>
    <dbReference type="NCBI Taxonomy" id="2846776"/>
    <lineage>
        <taxon>Bacteria</taxon>
        <taxon>Pseudomonadati</taxon>
        <taxon>Pseudomonadota</taxon>
        <taxon>Alphaproteobacteria</taxon>
        <taxon>Acetobacterales</taxon>
        <taxon>Roseomonadaceae</taxon>
        <taxon>Roseomonas</taxon>
    </lineage>
</organism>
<dbReference type="CDD" id="cd01392">
    <property type="entry name" value="HTH_LacI"/>
    <property type="match status" value="1"/>
</dbReference>
<dbReference type="PANTHER" id="PTHR30146">
    <property type="entry name" value="LACI-RELATED TRANSCRIPTIONAL REPRESSOR"/>
    <property type="match status" value="1"/>
</dbReference>
<proteinExistence type="predicted"/>
<dbReference type="Pfam" id="PF00356">
    <property type="entry name" value="LacI"/>
    <property type="match status" value="1"/>
</dbReference>
<dbReference type="PROSITE" id="PS50932">
    <property type="entry name" value="HTH_LACI_2"/>
    <property type="match status" value="1"/>
</dbReference>
<dbReference type="Pfam" id="PF13377">
    <property type="entry name" value="Peripla_BP_3"/>
    <property type="match status" value="1"/>
</dbReference>
<evidence type="ECO:0000313" key="5">
    <source>
        <dbReference type="EMBL" id="MBW6399253.1"/>
    </source>
</evidence>
<dbReference type="SMART" id="SM00354">
    <property type="entry name" value="HTH_LACI"/>
    <property type="match status" value="1"/>
</dbReference>
<dbReference type="SUPFAM" id="SSF53822">
    <property type="entry name" value="Periplasmic binding protein-like I"/>
    <property type="match status" value="1"/>
</dbReference>
<feature type="domain" description="HTH lacI-type" evidence="4">
    <location>
        <begin position="15"/>
        <end position="69"/>
    </location>
</feature>
<name>A0ABS7AAC8_9PROT</name>
<keyword evidence="2 5" id="KW-0238">DNA-binding</keyword>
<reference evidence="5 6" key="1">
    <citation type="submission" date="2021-07" db="EMBL/GenBank/DDBJ databases">
        <authorList>
            <person name="So Y."/>
        </authorList>
    </citation>
    <scope>NUCLEOTIDE SEQUENCE [LARGE SCALE GENOMIC DNA]</scope>
    <source>
        <strain evidence="5 6">HJA6</strain>
    </source>
</reference>
<evidence type="ECO:0000256" key="2">
    <source>
        <dbReference type="ARBA" id="ARBA00023125"/>
    </source>
</evidence>
<dbReference type="SUPFAM" id="SSF47413">
    <property type="entry name" value="lambda repressor-like DNA-binding domains"/>
    <property type="match status" value="1"/>
</dbReference>
<keyword evidence="3" id="KW-0804">Transcription</keyword>
<dbReference type="Proteomes" id="UP001196565">
    <property type="component" value="Unassembled WGS sequence"/>
</dbReference>
<accession>A0ABS7AAC8</accession>
<keyword evidence="6" id="KW-1185">Reference proteome</keyword>
<dbReference type="InterPro" id="IPR000843">
    <property type="entry name" value="HTH_LacI"/>
</dbReference>
<protein>
    <submittedName>
        <fullName evidence="5">LacI family DNA-binding transcriptional regulator</fullName>
    </submittedName>
</protein>
<dbReference type="InterPro" id="IPR046335">
    <property type="entry name" value="LacI/GalR-like_sensor"/>
</dbReference>
<comment type="caution">
    <text evidence="5">The sequence shown here is derived from an EMBL/GenBank/DDBJ whole genome shotgun (WGS) entry which is preliminary data.</text>
</comment>